<dbReference type="NCBIfam" id="NF002270">
    <property type="entry name" value="PRK01202.1"/>
    <property type="match status" value="1"/>
</dbReference>
<dbReference type="PANTHER" id="PTHR11715:SF3">
    <property type="entry name" value="GLYCINE CLEAVAGE SYSTEM H PROTEIN-RELATED"/>
    <property type="match status" value="1"/>
</dbReference>
<dbReference type="PANTHER" id="PTHR11715">
    <property type="entry name" value="GLYCINE CLEAVAGE SYSTEM H PROTEIN"/>
    <property type="match status" value="1"/>
</dbReference>
<dbReference type="InterPro" id="IPR000089">
    <property type="entry name" value="Biotin_lipoyl"/>
</dbReference>
<dbReference type="Pfam" id="PF01597">
    <property type="entry name" value="GCV_H"/>
    <property type="match status" value="1"/>
</dbReference>
<protein>
    <recommendedName>
        <fullName evidence="3">Glycine cleavage system H protein</fullName>
    </recommendedName>
</protein>
<dbReference type="InterPro" id="IPR002930">
    <property type="entry name" value="GCV_H"/>
</dbReference>
<dbReference type="Proteomes" id="UP000540506">
    <property type="component" value="Unassembled WGS sequence"/>
</dbReference>
<organism evidence="6 7">
    <name type="scientific">Kitasatospora kifunensis</name>
    <name type="common">Streptomyces kifunensis</name>
    <dbReference type="NCBI Taxonomy" id="58351"/>
    <lineage>
        <taxon>Bacteria</taxon>
        <taxon>Bacillati</taxon>
        <taxon>Actinomycetota</taxon>
        <taxon>Actinomycetes</taxon>
        <taxon>Kitasatosporales</taxon>
        <taxon>Streptomycetaceae</taxon>
        <taxon>Kitasatospora</taxon>
    </lineage>
</organism>
<dbReference type="Gene3D" id="2.40.50.100">
    <property type="match status" value="1"/>
</dbReference>
<name>A0A7W7QX10_KITKI</name>
<dbReference type="InterPro" id="IPR033753">
    <property type="entry name" value="GCV_H/Fam206"/>
</dbReference>
<evidence type="ECO:0000313" key="6">
    <source>
        <dbReference type="EMBL" id="MBB4921366.1"/>
    </source>
</evidence>
<reference evidence="6 7" key="1">
    <citation type="submission" date="2020-08" db="EMBL/GenBank/DDBJ databases">
        <title>Sequencing the genomes of 1000 actinobacteria strains.</title>
        <authorList>
            <person name="Klenk H.-P."/>
        </authorList>
    </citation>
    <scope>NUCLEOTIDE SEQUENCE [LARGE SCALE GENOMIC DNA]</scope>
    <source>
        <strain evidence="6 7">DSM 41654</strain>
    </source>
</reference>
<feature type="domain" description="Lipoyl-binding" evidence="5">
    <location>
        <begin position="20"/>
        <end position="102"/>
    </location>
</feature>
<comment type="subunit">
    <text evidence="3">The glycine cleavage system is composed of four proteins: P, T, L and H.</text>
</comment>
<dbReference type="AlphaFoldDB" id="A0A7W7QX10"/>
<dbReference type="HAMAP" id="MF_00272">
    <property type="entry name" value="GcvH"/>
    <property type="match status" value="1"/>
</dbReference>
<keyword evidence="7" id="KW-1185">Reference proteome</keyword>
<dbReference type="GO" id="GO:0019464">
    <property type="term" value="P:glycine decarboxylation via glycine cleavage system"/>
    <property type="evidence" value="ECO:0007669"/>
    <property type="project" value="UniProtKB-UniRule"/>
</dbReference>
<comment type="function">
    <text evidence="3">The glycine cleavage system catalyzes the degradation of glycine. The H protein shuttles the methylamine group of glycine from the P protein to the T protein.</text>
</comment>
<evidence type="ECO:0000256" key="4">
    <source>
        <dbReference type="PIRSR" id="PIRSR617453-50"/>
    </source>
</evidence>
<evidence type="ECO:0000256" key="3">
    <source>
        <dbReference type="HAMAP-Rule" id="MF_00272"/>
    </source>
</evidence>
<evidence type="ECO:0000259" key="5">
    <source>
        <dbReference type="PROSITE" id="PS50968"/>
    </source>
</evidence>
<dbReference type="PROSITE" id="PS50968">
    <property type="entry name" value="BIOTINYL_LIPOYL"/>
    <property type="match status" value="1"/>
</dbReference>
<sequence>MSQVKYTVEHEWLRVEANGVVTVGITDFAQGHLGDIVFVQLPEVGAELAKGDEAAVIESVKAASEIMMPVAGTVIEINESLADESGMVNEDPLGAGWFFKMKVSDAAELNSLMDEAAYAAMIKGRA</sequence>
<comment type="similarity">
    <text evidence="1 3">Belongs to the GcvH family.</text>
</comment>
<evidence type="ECO:0000256" key="2">
    <source>
        <dbReference type="ARBA" id="ARBA00022823"/>
    </source>
</evidence>
<proteinExistence type="inferred from homology"/>
<gene>
    <name evidence="3" type="primary">gcvH</name>
    <name evidence="6" type="ORF">FHR34_000359</name>
</gene>
<feature type="modified residue" description="N6-lipoyllysine" evidence="3 4">
    <location>
        <position position="61"/>
    </location>
</feature>
<accession>A0A7W7QX10</accession>
<evidence type="ECO:0000256" key="1">
    <source>
        <dbReference type="ARBA" id="ARBA00009249"/>
    </source>
</evidence>
<dbReference type="InterPro" id="IPR017453">
    <property type="entry name" value="GCV_H_sub"/>
</dbReference>
<dbReference type="InterPro" id="IPR011053">
    <property type="entry name" value="Single_hybrid_motif"/>
</dbReference>
<dbReference type="PROSITE" id="PS00189">
    <property type="entry name" value="LIPOYL"/>
    <property type="match status" value="1"/>
</dbReference>
<evidence type="ECO:0000313" key="7">
    <source>
        <dbReference type="Proteomes" id="UP000540506"/>
    </source>
</evidence>
<keyword evidence="2 3" id="KW-0450">Lipoyl</keyword>
<dbReference type="CDD" id="cd06848">
    <property type="entry name" value="GCS_H"/>
    <property type="match status" value="1"/>
</dbReference>
<dbReference type="GO" id="GO:0009249">
    <property type="term" value="P:protein lipoylation"/>
    <property type="evidence" value="ECO:0007669"/>
    <property type="project" value="TreeGrafter"/>
</dbReference>
<dbReference type="GO" id="GO:0005960">
    <property type="term" value="C:glycine cleavage complex"/>
    <property type="evidence" value="ECO:0007669"/>
    <property type="project" value="InterPro"/>
</dbReference>
<dbReference type="GO" id="GO:0005829">
    <property type="term" value="C:cytosol"/>
    <property type="evidence" value="ECO:0007669"/>
    <property type="project" value="TreeGrafter"/>
</dbReference>
<dbReference type="RefSeq" id="WP_184933714.1">
    <property type="nucleotide sequence ID" value="NZ_JACHJV010000001.1"/>
</dbReference>
<comment type="cofactor">
    <cofactor evidence="3">
        <name>(R)-lipoate</name>
        <dbReference type="ChEBI" id="CHEBI:83088"/>
    </cofactor>
    <text evidence="3">Binds 1 lipoyl cofactor covalently.</text>
</comment>
<dbReference type="InterPro" id="IPR003016">
    <property type="entry name" value="2-oxoA_DH_lipoyl-BS"/>
</dbReference>
<dbReference type="EMBL" id="JACHJV010000001">
    <property type="protein sequence ID" value="MBB4921366.1"/>
    <property type="molecule type" value="Genomic_DNA"/>
</dbReference>
<comment type="caution">
    <text evidence="6">The sequence shown here is derived from an EMBL/GenBank/DDBJ whole genome shotgun (WGS) entry which is preliminary data.</text>
</comment>
<dbReference type="SUPFAM" id="SSF51230">
    <property type="entry name" value="Single hybrid motif"/>
    <property type="match status" value="1"/>
</dbReference>
<dbReference type="NCBIfam" id="TIGR00527">
    <property type="entry name" value="gcvH"/>
    <property type="match status" value="1"/>
</dbReference>